<evidence type="ECO:0000313" key="2">
    <source>
        <dbReference type="EMBL" id="QOD55342.1"/>
    </source>
</evidence>
<evidence type="ECO:0000313" key="1">
    <source>
        <dbReference type="EMBL" id="BAX52925.1"/>
    </source>
</evidence>
<accession>A0A1Q9H5F9</accession>
<gene>
    <name evidence="2" type="ORF">IC627_08080</name>
    <name evidence="1" type="ORF">PDPUS_1_01551</name>
</gene>
<reference evidence="2 4" key="3">
    <citation type="submission" date="2020-09" db="EMBL/GenBank/DDBJ databases">
        <title>Complete, closed and curated genome sequences of Photobacterium damselae subsp. piscicida isolates from Australia indicate localised evolution and additional plasmid-borne pathogenicity mechanisms.</title>
        <authorList>
            <person name="Baseggio L."/>
            <person name="Silayeva O."/>
            <person name="Buller N."/>
            <person name="Landos M."/>
            <person name="Engelstaedter J."/>
            <person name="Barnes A.C."/>
        </authorList>
    </citation>
    <scope>NUCLEOTIDE SEQUENCE [LARGE SCALE GENOMIC DNA]</scope>
    <source>
        <strain evidence="2 4">AS-16-0540-1</strain>
    </source>
</reference>
<sequence length="145" mass="16674">MFRNAILGIGLGVILISAQGFYSTMTTLAKYHFSTSYPSLSQEKLKMTLQHGRIKEQLVVYDKEQKVILTKQLNGWFFRLFDHYYVLGMQGNGANQEYYLKFKSFYIETLTSGNSLLIRDHRGIYRSKSGEIVPLNSVMQGQQIS</sequence>
<reference evidence="3" key="2">
    <citation type="submission" date="2017-05" db="EMBL/GenBank/DDBJ databases">
        <title>Whole genome sequence of fish pathogenic bacteria, Photobacterium damselae subsp. piscicida, strain 91-197, isolated from hybrid striped bass (Morone sp.) in USA.</title>
        <authorList>
            <person name="Teru Y."/>
            <person name="Hikima J."/>
            <person name="Kono T."/>
            <person name="Sakai M."/>
            <person name="Takano T."/>
            <person name="Hawke J.P."/>
            <person name="Takeyama H."/>
            <person name="Aoki T."/>
        </authorList>
    </citation>
    <scope>NUCLEOTIDE SEQUENCE [LARGE SCALE GENOMIC DNA]</scope>
    <source>
        <strain evidence="3">91-197</strain>
    </source>
</reference>
<dbReference type="Proteomes" id="UP000218676">
    <property type="component" value="Chromosome 1"/>
</dbReference>
<proteinExistence type="predicted"/>
<organism evidence="1 3">
    <name type="scientific">Photobacterium damsela subsp. piscicida</name>
    <name type="common">Pasteurella piscicida</name>
    <dbReference type="NCBI Taxonomy" id="38294"/>
    <lineage>
        <taxon>Bacteria</taxon>
        <taxon>Pseudomonadati</taxon>
        <taxon>Pseudomonadota</taxon>
        <taxon>Gammaproteobacteria</taxon>
        <taxon>Vibrionales</taxon>
        <taxon>Vibrionaceae</taxon>
        <taxon>Photobacterium</taxon>
    </lineage>
</organism>
<name>A0A1Q9H5F9_PHODP</name>
<reference evidence="1" key="1">
    <citation type="journal article" date="2017" name="Genome Announc.">
        <title>Whole-Genome Sequence of Photobacterium damselae subsp. piscicida Strain 91-197, Isolated from Hybrid Striped Bass (Morone sp.) in the United States.</title>
        <authorList>
            <person name="Teru Y."/>
            <person name="Hikima J."/>
            <person name="Kono T."/>
            <person name="Sakai M."/>
            <person name="Takano T."/>
            <person name="Hawke J.P."/>
            <person name="Takeyama H."/>
            <person name="Aoki T."/>
        </authorList>
    </citation>
    <scope>NUCLEOTIDE SEQUENCE</scope>
    <source>
        <strain evidence="1">91-197</strain>
    </source>
</reference>
<evidence type="ECO:0000313" key="4">
    <source>
        <dbReference type="Proteomes" id="UP000516656"/>
    </source>
</evidence>
<dbReference type="Proteomes" id="UP000516656">
    <property type="component" value="Chromosome 1"/>
</dbReference>
<dbReference type="AlphaFoldDB" id="A0A1Q9H5F9"/>
<protein>
    <submittedName>
        <fullName evidence="1">Uncharacterized protein</fullName>
    </submittedName>
</protein>
<dbReference type="EMBL" id="CP061854">
    <property type="protein sequence ID" value="QOD55342.1"/>
    <property type="molecule type" value="Genomic_DNA"/>
</dbReference>
<dbReference type="EMBL" id="AP018045">
    <property type="protein sequence ID" value="BAX52925.1"/>
    <property type="molecule type" value="Genomic_DNA"/>
</dbReference>
<dbReference type="RefSeq" id="WP_044175631.1">
    <property type="nucleotide sequence ID" value="NZ_AP018045.1"/>
</dbReference>
<evidence type="ECO:0000313" key="3">
    <source>
        <dbReference type="Proteomes" id="UP000218676"/>
    </source>
</evidence>
<dbReference type="GeneID" id="93397783"/>